<reference evidence="1 2" key="1">
    <citation type="journal article" date="2018" name="ISME J.">
        <title>Endosymbiont genomes yield clues of tubeworm success.</title>
        <authorList>
            <person name="Li Y."/>
            <person name="Liles M.R."/>
            <person name="Halanych K.M."/>
        </authorList>
    </citation>
    <scope>NUCLEOTIDE SEQUENCE [LARGE SCALE GENOMIC DNA]</scope>
    <source>
        <strain evidence="1">A1462</strain>
    </source>
</reference>
<protein>
    <submittedName>
        <fullName evidence="1">Uncharacterized protein</fullName>
    </submittedName>
</protein>
<dbReference type="AlphaFoldDB" id="A0A370DCF5"/>
<evidence type="ECO:0000313" key="1">
    <source>
        <dbReference type="EMBL" id="RDH82054.1"/>
    </source>
</evidence>
<evidence type="ECO:0000313" key="2">
    <source>
        <dbReference type="Proteomes" id="UP000254771"/>
    </source>
</evidence>
<accession>A0A370DCF5</accession>
<proteinExistence type="predicted"/>
<dbReference type="Proteomes" id="UP000254771">
    <property type="component" value="Unassembled WGS sequence"/>
</dbReference>
<keyword evidence="2" id="KW-1185">Reference proteome</keyword>
<dbReference type="EMBL" id="QFXE01000021">
    <property type="protein sequence ID" value="RDH82054.1"/>
    <property type="molecule type" value="Genomic_DNA"/>
</dbReference>
<organism evidence="1 2">
    <name type="scientific">endosymbiont of Escarpia spicata</name>
    <dbReference type="NCBI Taxonomy" id="2200908"/>
    <lineage>
        <taxon>Bacteria</taxon>
        <taxon>Pseudomonadati</taxon>
        <taxon>Pseudomonadota</taxon>
        <taxon>Gammaproteobacteria</taxon>
        <taxon>sulfur-oxidizing symbionts</taxon>
    </lineage>
</organism>
<gene>
    <name evidence="1" type="ORF">DIZ78_16635</name>
</gene>
<comment type="caution">
    <text evidence="1">The sequence shown here is derived from an EMBL/GenBank/DDBJ whole genome shotgun (WGS) entry which is preliminary data.</text>
</comment>
<sequence length="89" mass="9844">MKKTTPTDVDIIKRLLRQSLNAREFVARALESGFTVIDEGPTGLEMRGRNNRLILTVLASHGANTIFTLSIKQGSEPVVSLVDDCKLLY</sequence>
<name>A0A370DCF5_9GAMM</name>